<name>A0A0M4CZK0_9BACT</name>
<dbReference type="InterPro" id="IPR009078">
    <property type="entry name" value="Ferritin-like_SF"/>
</dbReference>
<dbReference type="PANTHER" id="PTHR33531">
    <property type="entry name" value="RUBRERYTHRIN SUBFAMILY"/>
    <property type="match status" value="1"/>
</dbReference>
<dbReference type="OrthoDB" id="281675at2"/>
<dbReference type="Gene3D" id="1.20.120.660">
    <property type="entry name" value="IL-4 antagonist (De novo design) like domain"/>
    <property type="match status" value="2"/>
</dbReference>
<dbReference type="CDD" id="cd01045">
    <property type="entry name" value="Ferritin_like_AB"/>
    <property type="match status" value="1"/>
</dbReference>
<evidence type="ECO:0000313" key="2">
    <source>
        <dbReference type="EMBL" id="ALC15965.1"/>
    </source>
</evidence>
<organism evidence="2 3">
    <name type="scientific">Desulfuromonas soudanensis</name>
    <dbReference type="NCBI Taxonomy" id="1603606"/>
    <lineage>
        <taxon>Bacteria</taxon>
        <taxon>Pseudomonadati</taxon>
        <taxon>Thermodesulfobacteriota</taxon>
        <taxon>Desulfuromonadia</taxon>
        <taxon>Desulfuromonadales</taxon>
        <taxon>Desulfuromonadaceae</taxon>
        <taxon>Desulfuromonas</taxon>
    </lineage>
</organism>
<evidence type="ECO:0000313" key="3">
    <source>
        <dbReference type="Proteomes" id="UP000057158"/>
    </source>
</evidence>
<dbReference type="InterPro" id="IPR003251">
    <property type="entry name" value="Rr_diiron-bd_dom"/>
</dbReference>
<reference evidence="2 3" key="1">
    <citation type="submission" date="2015-07" db="EMBL/GenBank/DDBJ databases">
        <title>Isolation and Genomic Characterization of a Novel Halophilic Metal-Reducing Deltaproteobacterium from the Deep Subsurface.</title>
        <authorList>
            <person name="Badalamenti J.P."/>
            <person name="Summers Z.M."/>
            <person name="Gralnick J.A."/>
            <person name="Bond D.R."/>
        </authorList>
    </citation>
    <scope>NUCLEOTIDE SEQUENCE [LARGE SCALE GENOMIC DNA]</scope>
    <source>
        <strain evidence="2 3">WTL</strain>
    </source>
</reference>
<proteinExistence type="predicted"/>
<dbReference type="SUPFAM" id="SSF47240">
    <property type="entry name" value="Ferritin-like"/>
    <property type="match status" value="1"/>
</dbReference>
<dbReference type="Pfam" id="PF02915">
    <property type="entry name" value="Rubrerythrin"/>
    <property type="match status" value="1"/>
</dbReference>
<dbReference type="Proteomes" id="UP000057158">
    <property type="component" value="Chromosome"/>
</dbReference>
<sequence length="163" mass="19057">MKKQTQEILKECLLHEKEGLDFYREAASRVTRERSRRALETLIAEEQGHIESLFSRYSGEEIGDVRSFLALPPHIESPLIKALETGLDPEIASRRVMELAMRLEEENRDTYRSLAAACNDPEIRTVYEKLARDEDRHYQIVESEYAHMMAMVHETDIDTYVRE</sequence>
<evidence type="ECO:0000259" key="1">
    <source>
        <dbReference type="Pfam" id="PF02915"/>
    </source>
</evidence>
<keyword evidence="3" id="KW-1185">Reference proteome</keyword>
<dbReference type="EMBL" id="CP010802">
    <property type="protein sequence ID" value="ALC15965.1"/>
    <property type="molecule type" value="Genomic_DNA"/>
</dbReference>
<dbReference type="STRING" id="1603606.DSOUD_1184"/>
<gene>
    <name evidence="2" type="ORF">DSOUD_1184</name>
</gene>
<dbReference type="PANTHER" id="PTHR33531:SF7">
    <property type="entry name" value="HYPOTHETICAL MEMBRANE PROTEIN, CONSERVED"/>
    <property type="match status" value="1"/>
</dbReference>
<dbReference type="RefSeq" id="WP_053550120.1">
    <property type="nucleotide sequence ID" value="NZ_CP010802.1"/>
</dbReference>
<dbReference type="PATRIC" id="fig|1603606.3.peg.1295"/>
<feature type="domain" description="Rubrerythrin diiron-binding" evidence="1">
    <location>
        <begin position="7"/>
        <end position="142"/>
    </location>
</feature>
<dbReference type="GO" id="GO:0016491">
    <property type="term" value="F:oxidoreductase activity"/>
    <property type="evidence" value="ECO:0007669"/>
    <property type="project" value="InterPro"/>
</dbReference>
<protein>
    <submittedName>
        <fullName evidence="2">Rubrerythrin</fullName>
    </submittedName>
</protein>
<accession>A0A0M4CZK0</accession>
<dbReference type="KEGG" id="des:DSOUD_1184"/>
<dbReference type="AlphaFoldDB" id="A0A0M4CZK0"/>
<dbReference type="GO" id="GO:0046872">
    <property type="term" value="F:metal ion binding"/>
    <property type="evidence" value="ECO:0007669"/>
    <property type="project" value="InterPro"/>
</dbReference>